<evidence type="ECO:0000313" key="4">
    <source>
        <dbReference type="Proteomes" id="UP000095662"/>
    </source>
</evidence>
<dbReference type="Proteomes" id="UP000095662">
    <property type="component" value="Unassembled WGS sequence"/>
</dbReference>
<dbReference type="PROSITE" id="PS00893">
    <property type="entry name" value="NUDIX_BOX"/>
    <property type="match status" value="1"/>
</dbReference>
<dbReference type="GO" id="GO:0016787">
    <property type="term" value="F:hydrolase activity"/>
    <property type="evidence" value="ECO:0007669"/>
    <property type="project" value="UniProtKB-KW"/>
</dbReference>
<proteinExistence type="predicted"/>
<keyword evidence="1 3" id="KW-0378">Hydrolase</keyword>
<dbReference type="Gene3D" id="3.90.79.10">
    <property type="entry name" value="Nucleoside Triphosphate Pyrophosphohydrolase"/>
    <property type="match status" value="1"/>
</dbReference>
<name>A0A174ZG52_9FIRM</name>
<dbReference type="InterPro" id="IPR000086">
    <property type="entry name" value="NUDIX_hydrolase_dom"/>
</dbReference>
<sequence length="173" mass="20171">MELFDLYDDERNFTGETIERGKPLPENRYHLVIHICIFGSDGKMLIQQRQPFKKGFPDKWDISVGGSAVAGENSRQAASRELYEELGISHDFSHDRPMLTVHFERGFDDVYVIHKDIPISELKLQPEEVQAAKWADRDEIYSLIDSGAFIPYYKSFIDMLFNYRIKRGNFSKE</sequence>
<accession>A0A174ZG52</accession>
<dbReference type="SUPFAM" id="SSF55811">
    <property type="entry name" value="Nudix"/>
    <property type="match status" value="1"/>
</dbReference>
<dbReference type="OrthoDB" id="9786032at2"/>
<feature type="domain" description="Nudix hydrolase" evidence="2">
    <location>
        <begin position="28"/>
        <end position="157"/>
    </location>
</feature>
<dbReference type="EMBL" id="CZBY01000008">
    <property type="protein sequence ID" value="CUQ86194.1"/>
    <property type="molecule type" value="Genomic_DNA"/>
</dbReference>
<reference evidence="3 4" key="1">
    <citation type="submission" date="2015-09" db="EMBL/GenBank/DDBJ databases">
        <authorList>
            <consortium name="Pathogen Informatics"/>
        </authorList>
    </citation>
    <scope>NUCLEOTIDE SEQUENCE [LARGE SCALE GENOMIC DNA]</scope>
    <source>
        <strain evidence="3 4">2789STDY5834928</strain>
    </source>
</reference>
<evidence type="ECO:0000259" key="2">
    <source>
        <dbReference type="PROSITE" id="PS51462"/>
    </source>
</evidence>
<evidence type="ECO:0000256" key="1">
    <source>
        <dbReference type="ARBA" id="ARBA00022801"/>
    </source>
</evidence>
<dbReference type="AlphaFoldDB" id="A0A174ZG52"/>
<dbReference type="Pfam" id="PF00293">
    <property type="entry name" value="NUDIX"/>
    <property type="match status" value="1"/>
</dbReference>
<dbReference type="EC" id="3.6.1.-" evidence="3"/>
<dbReference type="CDD" id="cd04693">
    <property type="entry name" value="NUDIX_Hydrolase"/>
    <property type="match status" value="1"/>
</dbReference>
<dbReference type="PANTHER" id="PTHR10885">
    <property type="entry name" value="ISOPENTENYL-DIPHOSPHATE DELTA-ISOMERASE"/>
    <property type="match status" value="1"/>
</dbReference>
<organism evidence="3 4">
    <name type="scientific">[Eubacterium] siraeum</name>
    <dbReference type="NCBI Taxonomy" id="39492"/>
    <lineage>
        <taxon>Bacteria</taxon>
        <taxon>Bacillati</taxon>
        <taxon>Bacillota</taxon>
        <taxon>Clostridia</taxon>
        <taxon>Eubacteriales</taxon>
        <taxon>Oscillospiraceae</taxon>
        <taxon>Oscillospiraceae incertae sedis</taxon>
    </lineage>
</organism>
<dbReference type="InterPro" id="IPR015797">
    <property type="entry name" value="NUDIX_hydrolase-like_dom_sf"/>
</dbReference>
<protein>
    <submittedName>
        <fullName evidence="3">Nudix hydrolase DR_0079</fullName>
        <ecNumber evidence="3">3.6.1.-</ecNumber>
    </submittedName>
</protein>
<dbReference type="PANTHER" id="PTHR10885:SF0">
    <property type="entry name" value="ISOPENTENYL-DIPHOSPHATE DELTA-ISOMERASE"/>
    <property type="match status" value="1"/>
</dbReference>
<dbReference type="STRING" id="39492.ERS852540_01250"/>
<dbReference type="PROSITE" id="PS51462">
    <property type="entry name" value="NUDIX"/>
    <property type="match status" value="1"/>
</dbReference>
<evidence type="ECO:0000313" key="3">
    <source>
        <dbReference type="EMBL" id="CUQ86194.1"/>
    </source>
</evidence>
<dbReference type="InterPro" id="IPR020084">
    <property type="entry name" value="NUDIX_hydrolase_CS"/>
</dbReference>
<gene>
    <name evidence="3" type="ORF">ERS852540_01250</name>
</gene>